<dbReference type="EMBL" id="CP159989">
    <property type="protein sequence ID" value="XCP82491.1"/>
    <property type="molecule type" value="Genomic_DNA"/>
</dbReference>
<sequence length="211" mass="22412">MTAADPSFLSPQPMSPAVARLVAGELDEDRARSAQEQCDQAAELVDHAALGRADLAAIVDAVWLGEWAATIPTFTDTPAPAVAARRAWQAGLDGAGQLLLHSGWLVHLETDDELVVRLRAQHPAPTGQAWRRRAAVYTLVTALRSGLGEWGDAGMALDAARQGWGRRSGTAQAMAAMIVEDVPAAQQILIGAGRHADRAAEWEHVMNGGLF</sequence>
<gene>
    <name evidence="1" type="ORF">ABXS69_00775</name>
</gene>
<dbReference type="AlphaFoldDB" id="A0AAU8N392"/>
<organism evidence="1">
    <name type="scientific">Actinomyces timonensis</name>
    <dbReference type="NCBI Taxonomy" id="1288391"/>
    <lineage>
        <taxon>Bacteria</taxon>
        <taxon>Bacillati</taxon>
        <taxon>Actinomycetota</taxon>
        <taxon>Actinomycetes</taxon>
        <taxon>Actinomycetales</taxon>
        <taxon>Actinomycetaceae</taxon>
        <taxon>Actinomyces</taxon>
    </lineage>
</organism>
<accession>A0AAU8N392</accession>
<dbReference type="RefSeq" id="WP_366180731.1">
    <property type="nucleotide sequence ID" value="NZ_CP159989.1"/>
</dbReference>
<proteinExistence type="predicted"/>
<evidence type="ECO:0000313" key="1">
    <source>
        <dbReference type="EMBL" id="XCP82491.1"/>
    </source>
</evidence>
<reference evidence="1" key="1">
    <citation type="submission" date="2024-05" db="EMBL/GenBank/DDBJ databases">
        <title>Draft genome assemblies of 36 bacteria isolated from hibernating arctic ground squirrels.</title>
        <authorList>
            <person name="McKee H."/>
            <person name="Mullen L."/>
            <person name="Drown D.M."/>
            <person name="Duddleston K.N."/>
        </authorList>
    </citation>
    <scope>NUCLEOTIDE SEQUENCE</scope>
    <source>
        <strain evidence="1">AR004</strain>
    </source>
</reference>
<protein>
    <submittedName>
        <fullName evidence="1">Uncharacterized protein</fullName>
    </submittedName>
</protein>
<name>A0AAU8N392_9ACTO</name>